<gene>
    <name evidence="2" type="ORF">A1O1_08666</name>
</gene>
<sequence length="528" mass="56269">MASHRVQHQLAKQLEINAAGTALVATPRPTTLQNPTPQQPFPTYHIGYNPLSNVGRVAQAIPPRPANGHGSAHPFEMLAEENLHPVLFRLEPGPDRLHGVPVPLLVDQATGLIEHGNGGRPLRFFSHLPRWIAANVSGMLMELWIRLDPRVEMSDIIDRVNAQAQVKMPRANTLIMRRIRFREIINVPALSPGRQMPTANEVQLIGNLSREQILLNTAMAVDLAGNRLLQPRLVNGKTILGYIDSGLAVDHYIADFCLPIPIPSGRMVVSLELRKRLQTLARRRGLGNTPTDYHKLSRDLAPSWWVKKGEARPMADLDGKSHEEFVGDLLGQHPPATARARVRRPVLPSAAAAATVPPTLPLPAAPMVPMQPPRTSAGAAPPIFPPTPLSGARNAAALFHCPGQANAASGTAVPAGATVNSGLIDPRLLVAASTTMATSSAVPGVGGLSAGASGAGVRRFHVVTPTGTSNYVEAATAEAARQVARPASSSQTAADHGNRSDPGAGGYVWGEEEARAARYLREFIARGG</sequence>
<evidence type="ECO:0000256" key="1">
    <source>
        <dbReference type="SAM" id="MobiDB-lite"/>
    </source>
</evidence>
<reference evidence="2 3" key="1">
    <citation type="submission" date="2013-03" db="EMBL/GenBank/DDBJ databases">
        <title>The Genome Sequence of Capronia coronata CBS 617.96.</title>
        <authorList>
            <consortium name="The Broad Institute Genomics Platform"/>
            <person name="Cuomo C."/>
            <person name="de Hoog S."/>
            <person name="Gorbushina A."/>
            <person name="Walker B."/>
            <person name="Young S.K."/>
            <person name="Zeng Q."/>
            <person name="Gargeya S."/>
            <person name="Fitzgerald M."/>
            <person name="Haas B."/>
            <person name="Abouelleil A."/>
            <person name="Allen A.W."/>
            <person name="Alvarado L."/>
            <person name="Arachchi H.M."/>
            <person name="Berlin A.M."/>
            <person name="Chapman S.B."/>
            <person name="Gainer-Dewar J."/>
            <person name="Goldberg J."/>
            <person name="Griggs A."/>
            <person name="Gujja S."/>
            <person name="Hansen M."/>
            <person name="Howarth C."/>
            <person name="Imamovic A."/>
            <person name="Ireland A."/>
            <person name="Larimer J."/>
            <person name="McCowan C."/>
            <person name="Murphy C."/>
            <person name="Pearson M."/>
            <person name="Poon T.W."/>
            <person name="Priest M."/>
            <person name="Roberts A."/>
            <person name="Saif S."/>
            <person name="Shea T."/>
            <person name="Sisk P."/>
            <person name="Sykes S."/>
            <person name="Wortman J."/>
            <person name="Nusbaum C."/>
            <person name="Birren B."/>
        </authorList>
    </citation>
    <scope>NUCLEOTIDE SEQUENCE [LARGE SCALE GENOMIC DNA]</scope>
    <source>
        <strain evidence="2 3">CBS 617.96</strain>
    </source>
</reference>
<dbReference type="Proteomes" id="UP000019484">
    <property type="component" value="Unassembled WGS sequence"/>
</dbReference>
<accession>W9XT57</accession>
<proteinExistence type="predicted"/>
<comment type="caution">
    <text evidence="2">The sequence shown here is derived from an EMBL/GenBank/DDBJ whole genome shotgun (WGS) entry which is preliminary data.</text>
</comment>
<keyword evidence="3" id="KW-1185">Reference proteome</keyword>
<name>W9XT57_9EURO</name>
<dbReference type="OrthoDB" id="5409522at2759"/>
<organism evidence="2 3">
    <name type="scientific">Capronia coronata CBS 617.96</name>
    <dbReference type="NCBI Taxonomy" id="1182541"/>
    <lineage>
        <taxon>Eukaryota</taxon>
        <taxon>Fungi</taxon>
        <taxon>Dikarya</taxon>
        <taxon>Ascomycota</taxon>
        <taxon>Pezizomycotina</taxon>
        <taxon>Eurotiomycetes</taxon>
        <taxon>Chaetothyriomycetidae</taxon>
        <taxon>Chaetothyriales</taxon>
        <taxon>Herpotrichiellaceae</taxon>
        <taxon>Capronia</taxon>
    </lineage>
</organism>
<dbReference type="eggNOG" id="ENOG502QQX4">
    <property type="taxonomic scope" value="Eukaryota"/>
</dbReference>
<dbReference type="HOGENOM" id="CLU_039642_0_0_1"/>
<dbReference type="EMBL" id="AMWN01000008">
    <property type="protein sequence ID" value="EXJ80520.1"/>
    <property type="molecule type" value="Genomic_DNA"/>
</dbReference>
<dbReference type="GeneID" id="19163513"/>
<dbReference type="RefSeq" id="XP_007727714.1">
    <property type="nucleotide sequence ID" value="XM_007729524.1"/>
</dbReference>
<evidence type="ECO:0000313" key="2">
    <source>
        <dbReference type="EMBL" id="EXJ80520.1"/>
    </source>
</evidence>
<feature type="region of interest" description="Disordered" evidence="1">
    <location>
        <begin position="483"/>
        <end position="507"/>
    </location>
</feature>
<dbReference type="AlphaFoldDB" id="W9XT57"/>
<evidence type="ECO:0000313" key="3">
    <source>
        <dbReference type="Proteomes" id="UP000019484"/>
    </source>
</evidence>
<protein>
    <submittedName>
        <fullName evidence="2">Uncharacterized protein</fullName>
    </submittedName>
</protein>